<name>A0A9W9NXX1_PENCI</name>
<reference evidence="2" key="2">
    <citation type="journal article" date="2023" name="IMA Fungus">
        <title>Comparative genomic study of the Penicillium genus elucidates a diverse pangenome and 15 lateral gene transfer events.</title>
        <authorList>
            <person name="Petersen C."/>
            <person name="Sorensen T."/>
            <person name="Nielsen M.R."/>
            <person name="Sondergaard T.E."/>
            <person name="Sorensen J.L."/>
            <person name="Fitzpatrick D.A."/>
            <person name="Frisvad J.C."/>
            <person name="Nielsen K.L."/>
        </authorList>
    </citation>
    <scope>NUCLEOTIDE SEQUENCE</scope>
    <source>
        <strain evidence="2">IBT 23319</strain>
    </source>
</reference>
<keyword evidence="3" id="KW-1185">Reference proteome</keyword>
<accession>A0A9W9NXX1</accession>
<gene>
    <name evidence="2" type="ORF">N7469_006382</name>
</gene>
<protein>
    <submittedName>
        <fullName evidence="2">Uncharacterized protein</fullName>
    </submittedName>
</protein>
<feature type="compositionally biased region" description="Low complexity" evidence="1">
    <location>
        <begin position="173"/>
        <end position="182"/>
    </location>
</feature>
<reference evidence="2" key="1">
    <citation type="submission" date="2022-11" db="EMBL/GenBank/DDBJ databases">
        <authorList>
            <person name="Petersen C."/>
        </authorList>
    </citation>
    <scope>NUCLEOTIDE SEQUENCE</scope>
    <source>
        <strain evidence="2">IBT 23319</strain>
    </source>
</reference>
<sequence length="300" mass="34254">MRKPSLAQAVYNATFPHPRASDPGSFAAHITRNLVPEVRIETNTFYGPLDSIEAQYPGLNYSYGPHRMRLSRFTWHRRLFHVFDKLRLTETEIAELCCWRGTKSARRRYEAEEGITVRDTTASGVRPATPPREPTVEIHHNNFCGPEEEFELDLDLDQMIETHSDHTVRASESRSSLSMSSNRRPEFEEYYSDDEMESCGVALNQRLLDAMAARDQGADVPLDEDWEQWLKEAGERGGYGDMVHAIRSSQPLSFLPEAPTSSIRHNDPYYTSSRAATLPAEQYLFAFPQTPTRRTHGTAR</sequence>
<dbReference type="EMBL" id="JAPQKT010000005">
    <property type="protein sequence ID" value="KAJ5231794.1"/>
    <property type="molecule type" value="Genomic_DNA"/>
</dbReference>
<proteinExistence type="predicted"/>
<organism evidence="2 3">
    <name type="scientific">Penicillium citrinum</name>
    <dbReference type="NCBI Taxonomy" id="5077"/>
    <lineage>
        <taxon>Eukaryota</taxon>
        <taxon>Fungi</taxon>
        <taxon>Dikarya</taxon>
        <taxon>Ascomycota</taxon>
        <taxon>Pezizomycotina</taxon>
        <taxon>Eurotiomycetes</taxon>
        <taxon>Eurotiomycetidae</taxon>
        <taxon>Eurotiales</taxon>
        <taxon>Aspergillaceae</taxon>
        <taxon>Penicillium</taxon>
    </lineage>
</organism>
<dbReference type="GeneID" id="81384467"/>
<dbReference type="OrthoDB" id="4106209at2759"/>
<comment type="caution">
    <text evidence="2">The sequence shown here is derived from an EMBL/GenBank/DDBJ whole genome shotgun (WGS) entry which is preliminary data.</text>
</comment>
<dbReference type="Proteomes" id="UP001147733">
    <property type="component" value="Unassembled WGS sequence"/>
</dbReference>
<evidence type="ECO:0000313" key="3">
    <source>
        <dbReference type="Proteomes" id="UP001147733"/>
    </source>
</evidence>
<dbReference type="RefSeq" id="XP_056500538.1">
    <property type="nucleotide sequence ID" value="XM_056645300.1"/>
</dbReference>
<evidence type="ECO:0000256" key="1">
    <source>
        <dbReference type="SAM" id="MobiDB-lite"/>
    </source>
</evidence>
<evidence type="ECO:0000313" key="2">
    <source>
        <dbReference type="EMBL" id="KAJ5231794.1"/>
    </source>
</evidence>
<dbReference type="AlphaFoldDB" id="A0A9W9NXX1"/>
<feature type="region of interest" description="Disordered" evidence="1">
    <location>
        <begin position="165"/>
        <end position="185"/>
    </location>
</feature>